<comment type="similarity">
    <text evidence="1">Belongs to the CpsD/CapB family.</text>
</comment>
<dbReference type="Pfam" id="PF13614">
    <property type="entry name" value="AAA_31"/>
    <property type="match status" value="1"/>
</dbReference>
<dbReference type="GO" id="GO:0005886">
    <property type="term" value="C:plasma membrane"/>
    <property type="evidence" value="ECO:0007669"/>
    <property type="project" value="UniProtKB-ARBA"/>
</dbReference>
<evidence type="ECO:0000259" key="9">
    <source>
        <dbReference type="Pfam" id="PF13614"/>
    </source>
</evidence>
<keyword evidence="6" id="KW-0067">ATP-binding</keyword>
<dbReference type="STRING" id="1120975.SAMN02746064_02146"/>
<keyword evidence="4" id="KW-0547">Nucleotide-binding</keyword>
<dbReference type="GO" id="GO:0004715">
    <property type="term" value="F:non-membrane spanning protein tyrosine kinase activity"/>
    <property type="evidence" value="ECO:0007669"/>
    <property type="project" value="UniProtKB-EC"/>
</dbReference>
<dbReference type="InterPro" id="IPR027417">
    <property type="entry name" value="P-loop_NTPase"/>
</dbReference>
<keyword evidence="3" id="KW-0808">Transferase</keyword>
<comment type="catalytic activity">
    <reaction evidence="8">
        <text>L-tyrosyl-[protein] + ATP = O-phospho-L-tyrosyl-[protein] + ADP + H(+)</text>
        <dbReference type="Rhea" id="RHEA:10596"/>
        <dbReference type="Rhea" id="RHEA-COMP:10136"/>
        <dbReference type="Rhea" id="RHEA-COMP:20101"/>
        <dbReference type="ChEBI" id="CHEBI:15378"/>
        <dbReference type="ChEBI" id="CHEBI:30616"/>
        <dbReference type="ChEBI" id="CHEBI:46858"/>
        <dbReference type="ChEBI" id="CHEBI:61978"/>
        <dbReference type="ChEBI" id="CHEBI:456216"/>
        <dbReference type="EC" id="2.7.10.2"/>
    </reaction>
</comment>
<dbReference type="PANTHER" id="PTHR32309">
    <property type="entry name" value="TYROSINE-PROTEIN KINASE"/>
    <property type="match status" value="1"/>
</dbReference>
<dbReference type="GO" id="GO:0005524">
    <property type="term" value="F:ATP binding"/>
    <property type="evidence" value="ECO:0007669"/>
    <property type="project" value="UniProtKB-KW"/>
</dbReference>
<dbReference type="EMBL" id="FQTU01000020">
    <property type="protein sequence ID" value="SHF21735.1"/>
    <property type="molecule type" value="Genomic_DNA"/>
</dbReference>
<protein>
    <recommendedName>
        <fullName evidence="2">non-specific protein-tyrosine kinase</fullName>
        <ecNumber evidence="2">2.7.10.2</ecNumber>
    </recommendedName>
</protein>
<evidence type="ECO:0000256" key="3">
    <source>
        <dbReference type="ARBA" id="ARBA00022679"/>
    </source>
</evidence>
<dbReference type="AlphaFoldDB" id="A0A1M4ZUV4"/>
<evidence type="ECO:0000256" key="6">
    <source>
        <dbReference type="ARBA" id="ARBA00022840"/>
    </source>
</evidence>
<evidence type="ECO:0000313" key="11">
    <source>
        <dbReference type="Proteomes" id="UP000184251"/>
    </source>
</evidence>
<organism evidence="10 11">
    <name type="scientific">Alkalibacter saccharofermentans DSM 14828</name>
    <dbReference type="NCBI Taxonomy" id="1120975"/>
    <lineage>
        <taxon>Bacteria</taxon>
        <taxon>Bacillati</taxon>
        <taxon>Bacillota</taxon>
        <taxon>Clostridia</taxon>
        <taxon>Eubacteriales</taxon>
        <taxon>Eubacteriaceae</taxon>
        <taxon>Alkalibacter</taxon>
    </lineage>
</organism>
<evidence type="ECO:0000256" key="1">
    <source>
        <dbReference type="ARBA" id="ARBA00007316"/>
    </source>
</evidence>
<evidence type="ECO:0000256" key="7">
    <source>
        <dbReference type="ARBA" id="ARBA00023137"/>
    </source>
</evidence>
<gene>
    <name evidence="10" type="ORF">SAMN02746064_02146</name>
</gene>
<evidence type="ECO:0000256" key="2">
    <source>
        <dbReference type="ARBA" id="ARBA00011903"/>
    </source>
</evidence>
<dbReference type="EC" id="2.7.10.2" evidence="2"/>
<evidence type="ECO:0000256" key="8">
    <source>
        <dbReference type="ARBA" id="ARBA00051245"/>
    </source>
</evidence>
<evidence type="ECO:0000256" key="4">
    <source>
        <dbReference type="ARBA" id="ARBA00022741"/>
    </source>
</evidence>
<feature type="domain" description="AAA" evidence="9">
    <location>
        <begin position="46"/>
        <end position="178"/>
    </location>
</feature>
<dbReference type="FunFam" id="3.40.50.300:FF:000527">
    <property type="entry name" value="Tyrosine-protein kinase etk"/>
    <property type="match status" value="1"/>
</dbReference>
<dbReference type="InterPro" id="IPR050445">
    <property type="entry name" value="Bact_polysacc_biosynth/exp"/>
</dbReference>
<dbReference type="OrthoDB" id="9794577at2"/>
<dbReference type="InterPro" id="IPR025669">
    <property type="entry name" value="AAA_dom"/>
</dbReference>
<keyword evidence="7" id="KW-0829">Tyrosine-protein kinase</keyword>
<dbReference type="PANTHER" id="PTHR32309:SF13">
    <property type="entry name" value="FERRIC ENTEROBACTIN TRANSPORT PROTEIN FEPE"/>
    <property type="match status" value="1"/>
</dbReference>
<dbReference type="NCBIfam" id="TIGR01007">
    <property type="entry name" value="eps_fam"/>
    <property type="match status" value="1"/>
</dbReference>
<dbReference type="Gene3D" id="3.40.50.300">
    <property type="entry name" value="P-loop containing nucleotide triphosphate hydrolases"/>
    <property type="match status" value="1"/>
</dbReference>
<keyword evidence="5" id="KW-0418">Kinase</keyword>
<dbReference type="Proteomes" id="UP000184251">
    <property type="component" value="Unassembled WGS sequence"/>
</dbReference>
<keyword evidence="11" id="KW-1185">Reference proteome</keyword>
<name>A0A1M4ZUV4_9FIRM</name>
<dbReference type="CDD" id="cd05387">
    <property type="entry name" value="BY-kinase"/>
    <property type="match status" value="1"/>
</dbReference>
<dbReference type="SUPFAM" id="SSF52540">
    <property type="entry name" value="P-loop containing nucleoside triphosphate hydrolases"/>
    <property type="match status" value="1"/>
</dbReference>
<dbReference type="GO" id="GO:0042802">
    <property type="term" value="F:identical protein binding"/>
    <property type="evidence" value="ECO:0007669"/>
    <property type="project" value="UniProtKB-ARBA"/>
</dbReference>
<evidence type="ECO:0000313" key="10">
    <source>
        <dbReference type="EMBL" id="SHF21735.1"/>
    </source>
</evidence>
<reference evidence="10 11" key="1">
    <citation type="submission" date="2016-11" db="EMBL/GenBank/DDBJ databases">
        <authorList>
            <person name="Jaros S."/>
            <person name="Januszkiewicz K."/>
            <person name="Wedrychowicz H."/>
        </authorList>
    </citation>
    <scope>NUCLEOTIDE SEQUENCE [LARGE SCALE GENOMIC DNA]</scope>
    <source>
        <strain evidence="10 11">DSM 14828</strain>
    </source>
</reference>
<proteinExistence type="inferred from homology"/>
<evidence type="ECO:0000256" key="5">
    <source>
        <dbReference type="ARBA" id="ARBA00022777"/>
    </source>
</evidence>
<sequence length="222" mass="24510">MKNTIVTQLDPKSAISEAFRNLRTNVHYTNIDNQVNLLQITSSVQGEGKSTITANYGVTLAQSGKKVLIVDCDLRRPQIHKIFNISNTNGLSNVLVGDNKMDKNIKDTKVPNLFVLTSGPIPPNPSEMLDSKRMRELILSLKDHFDMILLDSPPIMPVTDGLILSQIVDGTIVIVSLGSTERDALKKTMDSLEKIGANILGTVINKASSKAGYYVNYEYEYK</sequence>
<dbReference type="InterPro" id="IPR005702">
    <property type="entry name" value="Wzc-like_C"/>
</dbReference>
<dbReference type="RefSeq" id="WP_073271983.1">
    <property type="nucleotide sequence ID" value="NZ_FQTU01000020.1"/>
</dbReference>
<accession>A0A1M4ZUV4</accession>